<evidence type="ECO:0000313" key="2">
    <source>
        <dbReference type="Proteomes" id="UP000093432"/>
    </source>
</evidence>
<sequence length="324" mass="38405">MKNSETKEYRKVKIEGILNLKEFSGEYEMTPEEVVGFHNQYCSIQELLTVSLPKYVEYVYIPSDKFEVRDKKLLKTATLKLPTDLSDKVYGVIIKFFPKNLQIHYKIKVKRTPAYIELAKEKTYVNNHGIDKVIEQLFEKAEQVLYPLQISVKNNGGLDRIINHEQIFHRWKTDCHPKLKEYYRSETTDKILAQMDQAYADLNLKKDLFDRNLFYKLFFLPVYKGYPQFLKKDFLEIYFSGLSQQIGYETEFALSREYTRGNKIALKITGTEEDNPFNKNKAKGQVNFLYKFHRETRELFSVTGYCSAFEKGIEYKVDFQLYEQ</sequence>
<evidence type="ECO:0000313" key="1">
    <source>
        <dbReference type="EMBL" id="OCA73648.1"/>
    </source>
</evidence>
<dbReference type="RefSeq" id="WP_065397649.1">
    <property type="nucleotide sequence ID" value="NZ_CP119767.1"/>
</dbReference>
<reference evidence="2" key="1">
    <citation type="submission" date="2016-07" db="EMBL/GenBank/DDBJ databases">
        <authorList>
            <person name="Florea S."/>
            <person name="Webb J.S."/>
            <person name="Jaromczyk J."/>
            <person name="Schardl C.L."/>
        </authorList>
    </citation>
    <scope>NUCLEOTIDE SEQUENCE [LARGE SCALE GENOMIC DNA]</scope>
    <source>
        <strain evidence="2">CC-VM-7</strain>
    </source>
</reference>
<protein>
    <submittedName>
        <fullName evidence="1">Uncharacterized protein</fullName>
    </submittedName>
</protein>
<dbReference type="Proteomes" id="UP000093432">
    <property type="component" value="Unassembled WGS sequence"/>
</dbReference>
<gene>
    <name evidence="1" type="ORF">BBI00_04500</name>
</gene>
<proteinExistence type="predicted"/>
<dbReference type="EMBL" id="MAYG01000001">
    <property type="protein sequence ID" value="OCA73648.1"/>
    <property type="molecule type" value="Genomic_DNA"/>
</dbReference>
<name>A0A1B8ZPX5_9FLAO</name>
<accession>A0A1B8ZPX5</accession>
<dbReference type="STRING" id="651561.BBI00_04500"/>
<comment type="caution">
    <text evidence="1">The sequence shown here is derived from an EMBL/GenBank/DDBJ whole genome shotgun (WGS) entry which is preliminary data.</text>
</comment>
<organism evidence="1 2">
    <name type="scientific">Chryseobacterium arthrosphaerae</name>
    <dbReference type="NCBI Taxonomy" id="651561"/>
    <lineage>
        <taxon>Bacteria</taxon>
        <taxon>Pseudomonadati</taxon>
        <taxon>Bacteroidota</taxon>
        <taxon>Flavobacteriia</taxon>
        <taxon>Flavobacteriales</taxon>
        <taxon>Weeksellaceae</taxon>
        <taxon>Chryseobacterium group</taxon>
        <taxon>Chryseobacterium</taxon>
    </lineage>
</organism>
<dbReference type="OrthoDB" id="1231534at2"/>
<dbReference type="AlphaFoldDB" id="A0A1B8ZPX5"/>